<feature type="transmembrane region" description="Helical" evidence="1">
    <location>
        <begin position="24"/>
        <end position="57"/>
    </location>
</feature>
<feature type="transmembrane region" description="Helical" evidence="1">
    <location>
        <begin position="148"/>
        <end position="173"/>
    </location>
</feature>
<feature type="transmembrane region" description="Helical" evidence="1">
    <location>
        <begin position="248"/>
        <end position="267"/>
    </location>
</feature>
<organism evidence="2 3">
    <name type="scientific">Crateriforma conspicua</name>
    <dbReference type="NCBI Taxonomy" id="2527996"/>
    <lineage>
        <taxon>Bacteria</taxon>
        <taxon>Pseudomonadati</taxon>
        <taxon>Planctomycetota</taxon>
        <taxon>Planctomycetia</taxon>
        <taxon>Planctomycetales</taxon>
        <taxon>Planctomycetaceae</taxon>
        <taxon>Crateriforma</taxon>
    </lineage>
</organism>
<gene>
    <name evidence="2" type="ORF">Pan14r_01320</name>
</gene>
<evidence type="ECO:0000313" key="2">
    <source>
        <dbReference type="EMBL" id="TWT67894.1"/>
    </source>
</evidence>
<evidence type="ECO:0000256" key="1">
    <source>
        <dbReference type="SAM" id="Phobius"/>
    </source>
</evidence>
<reference evidence="2 3" key="1">
    <citation type="submission" date="2019-02" db="EMBL/GenBank/DDBJ databases">
        <title>Deep-cultivation of Planctomycetes and their phenomic and genomic characterization uncovers novel biology.</title>
        <authorList>
            <person name="Wiegand S."/>
            <person name="Jogler M."/>
            <person name="Boedeker C."/>
            <person name="Pinto D."/>
            <person name="Vollmers J."/>
            <person name="Rivas-Marin E."/>
            <person name="Kohn T."/>
            <person name="Peeters S.H."/>
            <person name="Heuer A."/>
            <person name="Rast P."/>
            <person name="Oberbeckmann S."/>
            <person name="Bunk B."/>
            <person name="Jeske O."/>
            <person name="Meyerdierks A."/>
            <person name="Storesund J.E."/>
            <person name="Kallscheuer N."/>
            <person name="Luecker S."/>
            <person name="Lage O.M."/>
            <person name="Pohl T."/>
            <person name="Merkel B.J."/>
            <person name="Hornburger P."/>
            <person name="Mueller R.-W."/>
            <person name="Bruemmer F."/>
            <person name="Labrenz M."/>
            <person name="Spormann A.M."/>
            <person name="Op Den Camp H."/>
            <person name="Overmann J."/>
            <person name="Amann R."/>
            <person name="Jetten M.S.M."/>
            <person name="Mascher T."/>
            <person name="Medema M.H."/>
            <person name="Devos D.P."/>
            <person name="Kaster A.-K."/>
            <person name="Ovreas L."/>
            <person name="Rohde M."/>
            <person name="Galperin M.Y."/>
            <person name="Jogler C."/>
        </authorList>
    </citation>
    <scope>NUCLEOTIDE SEQUENCE [LARGE SCALE GENOMIC DNA]</scope>
    <source>
        <strain evidence="2 3">Pan14r</strain>
    </source>
</reference>
<dbReference type="RefSeq" id="WP_145297644.1">
    <property type="nucleotide sequence ID" value="NZ_CP036319.1"/>
</dbReference>
<dbReference type="Proteomes" id="UP000317238">
    <property type="component" value="Unassembled WGS sequence"/>
</dbReference>
<dbReference type="AlphaFoldDB" id="A0A5C5XYD8"/>
<comment type="caution">
    <text evidence="2">The sequence shown here is derived from an EMBL/GenBank/DDBJ whole genome shotgun (WGS) entry which is preliminary data.</text>
</comment>
<protein>
    <submittedName>
        <fullName evidence="2">Uncharacterized protein</fullName>
    </submittedName>
</protein>
<dbReference type="EMBL" id="SJPL01000001">
    <property type="protein sequence ID" value="TWT67894.1"/>
    <property type="molecule type" value="Genomic_DNA"/>
</dbReference>
<keyword evidence="1" id="KW-0472">Membrane</keyword>
<proteinExistence type="predicted"/>
<keyword evidence="1" id="KW-0812">Transmembrane</keyword>
<keyword evidence="3" id="KW-1185">Reference proteome</keyword>
<sequence>MSDAAFPYSSTEARRSESDHVGPIRFAAVLTWAASAALAVLAVYPIALIAIGIGQLWEKPPVATPLIWIFMLIPAGWLTLRIKRWLAPAFYGPIHDRLPEQMFFGPAINDVLNCHRTILVAASSMILISEIMTAWLERQGVDLTWMSASVAGTAITVAFLVGIGLWVSGSRLFKATRGRHIRRRHSHRPDGLSIIDFTPAWDNDRTRMLSECRGSRDLARAHFTLTLATTAAFAIAGLLATQFAGRSWAAELTVFLAIAGILALWPTSTRFAYWCRRVVGVALDD</sequence>
<keyword evidence="1" id="KW-1133">Transmembrane helix</keyword>
<name>A0A5C5XYD8_9PLAN</name>
<evidence type="ECO:0000313" key="3">
    <source>
        <dbReference type="Proteomes" id="UP000317238"/>
    </source>
</evidence>
<feature type="transmembrane region" description="Helical" evidence="1">
    <location>
        <begin position="118"/>
        <end position="136"/>
    </location>
</feature>
<feature type="transmembrane region" description="Helical" evidence="1">
    <location>
        <begin position="63"/>
        <end position="80"/>
    </location>
</feature>
<dbReference type="OrthoDB" id="281252at2"/>
<feature type="transmembrane region" description="Helical" evidence="1">
    <location>
        <begin position="223"/>
        <end position="242"/>
    </location>
</feature>
<accession>A0A5C5XYD8</accession>